<feature type="region of interest" description="Disordered" evidence="1">
    <location>
        <begin position="1"/>
        <end position="39"/>
    </location>
</feature>
<evidence type="ECO:0000313" key="2">
    <source>
        <dbReference type="EMBL" id="CAE7755790.1"/>
    </source>
</evidence>
<evidence type="ECO:0000256" key="1">
    <source>
        <dbReference type="SAM" id="MobiDB-lite"/>
    </source>
</evidence>
<keyword evidence="3" id="KW-1185">Reference proteome</keyword>
<feature type="compositionally biased region" description="Basic and acidic residues" evidence="1">
    <location>
        <begin position="164"/>
        <end position="197"/>
    </location>
</feature>
<name>A0A812Y474_SYMPI</name>
<feature type="region of interest" description="Disordered" evidence="1">
    <location>
        <begin position="143"/>
        <end position="204"/>
    </location>
</feature>
<proteinExistence type="predicted"/>
<sequence>MPGRTYRGRSPQGVSQKWRCWGGGSEGDANRQALPSQDHSRRKRRYSGWFPVDDVDFSNSRSLGWYDRFSCGRILGELVAFLYSEENADQAGFLKLRAERVHGRLVCRNNKRLWALKEFQRLRRLTRKFTVNVFLYVTERSGDSRSRSRSPSAQVVMDDDDSPEPSKCRRSPERGRVNEGPEDSRGIPERSERRDRTLPGLPSH</sequence>
<dbReference type="OrthoDB" id="445617at2759"/>
<protein>
    <submittedName>
        <fullName evidence="2">Uncharacterized protein</fullName>
    </submittedName>
</protein>
<gene>
    <name evidence="2" type="ORF">SPIL2461_LOCUS21964</name>
</gene>
<evidence type="ECO:0000313" key="3">
    <source>
        <dbReference type="Proteomes" id="UP000649617"/>
    </source>
</evidence>
<dbReference type="Proteomes" id="UP000649617">
    <property type="component" value="Unassembled WGS sequence"/>
</dbReference>
<organism evidence="2 3">
    <name type="scientific">Symbiodinium pilosum</name>
    <name type="common">Dinoflagellate</name>
    <dbReference type="NCBI Taxonomy" id="2952"/>
    <lineage>
        <taxon>Eukaryota</taxon>
        <taxon>Sar</taxon>
        <taxon>Alveolata</taxon>
        <taxon>Dinophyceae</taxon>
        <taxon>Suessiales</taxon>
        <taxon>Symbiodiniaceae</taxon>
        <taxon>Symbiodinium</taxon>
    </lineage>
</organism>
<reference evidence="2" key="1">
    <citation type="submission" date="2021-02" db="EMBL/GenBank/DDBJ databases">
        <authorList>
            <person name="Dougan E. K."/>
            <person name="Rhodes N."/>
            <person name="Thang M."/>
            <person name="Chan C."/>
        </authorList>
    </citation>
    <scope>NUCLEOTIDE SEQUENCE</scope>
</reference>
<dbReference type="AlphaFoldDB" id="A0A812Y474"/>
<comment type="caution">
    <text evidence="2">The sequence shown here is derived from an EMBL/GenBank/DDBJ whole genome shotgun (WGS) entry which is preliminary data.</text>
</comment>
<dbReference type="EMBL" id="CAJNIZ010046750">
    <property type="protein sequence ID" value="CAE7755790.1"/>
    <property type="molecule type" value="Genomic_DNA"/>
</dbReference>
<accession>A0A812Y474</accession>